<name>A0A2M8L678_9BACT</name>
<dbReference type="SFLD" id="SFLDG00178">
    <property type="entry name" value="enolase"/>
    <property type="match status" value="1"/>
</dbReference>
<keyword evidence="8 9" id="KW-0456">Lyase</keyword>
<evidence type="ECO:0000256" key="11">
    <source>
        <dbReference type="PIRSR" id="PIRSR001400-3"/>
    </source>
</evidence>
<evidence type="ECO:0000256" key="3">
    <source>
        <dbReference type="ARBA" id="ARBA00012058"/>
    </source>
</evidence>
<dbReference type="PIRSF" id="PIRSF001400">
    <property type="entry name" value="Enolase"/>
    <property type="match status" value="1"/>
</dbReference>
<keyword evidence="7 9" id="KW-0324">Glycolysis</keyword>
<dbReference type="Pfam" id="PF03952">
    <property type="entry name" value="Enolase_N"/>
    <property type="match status" value="1"/>
</dbReference>
<dbReference type="SUPFAM" id="SSF54826">
    <property type="entry name" value="Enolase N-terminal domain-like"/>
    <property type="match status" value="1"/>
</dbReference>
<dbReference type="EC" id="4.2.1.11" evidence="3 9"/>
<keyword evidence="14" id="KW-0670">Pyruvate</keyword>
<dbReference type="EMBL" id="PFEL01000013">
    <property type="protein sequence ID" value="PJE69344.1"/>
    <property type="molecule type" value="Genomic_DNA"/>
</dbReference>
<keyword evidence="9 11" id="KW-0479">Metal-binding</keyword>
<accession>A0A2M8L678</accession>
<feature type="binding site" evidence="9 11">
    <location>
        <position position="247"/>
    </location>
    <ligand>
        <name>Mg(2+)</name>
        <dbReference type="ChEBI" id="CHEBI:18420"/>
    </ligand>
</feature>
<evidence type="ECO:0000313" key="14">
    <source>
        <dbReference type="EMBL" id="PJE69344.1"/>
    </source>
</evidence>
<keyword evidence="5 9" id="KW-0964">Secreted</keyword>
<dbReference type="AlphaFoldDB" id="A0A2M8L678"/>
<comment type="pathway">
    <text evidence="1 9">Carbohydrate degradation; glycolysis; pyruvate from D-glyceraldehyde 3-phosphate: step 4/5.</text>
</comment>
<evidence type="ECO:0000259" key="12">
    <source>
        <dbReference type="SMART" id="SM01192"/>
    </source>
</evidence>
<feature type="active site" description="Proton acceptor" evidence="9 10">
    <location>
        <position position="364"/>
    </location>
</feature>
<feature type="domain" description="Enolase C-terminal TIM barrel" evidence="12">
    <location>
        <begin position="141"/>
        <end position="440"/>
    </location>
</feature>
<comment type="caution">
    <text evidence="14">The sequence shown here is derived from an EMBL/GenBank/DDBJ whole genome shotgun (WGS) entry which is preliminary data.</text>
</comment>
<dbReference type="CDD" id="cd03313">
    <property type="entry name" value="enolase"/>
    <property type="match status" value="1"/>
</dbReference>
<dbReference type="GO" id="GO:0006096">
    <property type="term" value="P:glycolytic process"/>
    <property type="evidence" value="ECO:0007669"/>
    <property type="project" value="UniProtKB-UniRule"/>
</dbReference>
<sequence length="440" mass="48063">MKIIDVTAREILDSKGVPTVETEVTLEDGTKAMGGVPSGASTGKTEAVELRDGDKSRFGGRGVLKAVETIKGSIKEALLGKDAGDQRLIDKTMIDLDGTENKAKLGGNAIVGVSMAVCRAAARSQKIPLYEYFGRLSGNTKFLMPQPLILLLEGGKHGNWTSDCQEYFVIPKKDKFETFHERLRVGTEIFYALLKILEEKNYAIGVGFEGAFMPKELKSNEEAFLLMAQATEKAGYGLVDEVVLGVDGAASEFYLPAEAASLAEVATKAESAKAGKEGKYILKSEDGLVLSKEEWREKVIGWTNKYPIWSLEDMFAEEDWDSWVDFTGKVGSKLQVVGDDLLTTNVKRIQKAIDLKAVNSVLIKLNQIGTVSETLEAIALAEKAGYTTIISHRGGETNDDMIADLCVGSGSWQSKFGGVVRGERVAKYNRLLRIEEKLKR</sequence>
<dbReference type="NCBIfam" id="TIGR01060">
    <property type="entry name" value="eno"/>
    <property type="match status" value="1"/>
</dbReference>
<dbReference type="GO" id="GO:0009986">
    <property type="term" value="C:cell surface"/>
    <property type="evidence" value="ECO:0007669"/>
    <property type="project" value="UniProtKB-SubCell"/>
</dbReference>
<evidence type="ECO:0000256" key="4">
    <source>
        <dbReference type="ARBA" id="ARBA00017068"/>
    </source>
</evidence>
<evidence type="ECO:0000256" key="10">
    <source>
        <dbReference type="PIRSR" id="PIRSR001400-1"/>
    </source>
</evidence>
<protein>
    <recommendedName>
        <fullName evidence="4 9">Enolase</fullName>
        <ecNumber evidence="3 9">4.2.1.11</ecNumber>
    </recommendedName>
    <alternativeName>
        <fullName evidence="9">2-phospho-D-glycerate hydro-lyase</fullName>
    </alternativeName>
    <alternativeName>
        <fullName evidence="9">2-phosphoglycerate dehydratase</fullName>
    </alternativeName>
</protein>
<dbReference type="SMART" id="SM01192">
    <property type="entry name" value="Enolase_C"/>
    <property type="match status" value="1"/>
</dbReference>
<dbReference type="InterPro" id="IPR020810">
    <property type="entry name" value="Enolase_C"/>
</dbReference>
<dbReference type="UniPathway" id="UPA00109">
    <property type="reaction ID" value="UER00187"/>
</dbReference>
<dbReference type="Pfam" id="PF00113">
    <property type="entry name" value="Enolase_C"/>
    <property type="match status" value="1"/>
</dbReference>
<dbReference type="PROSITE" id="PS00164">
    <property type="entry name" value="ENOLASE"/>
    <property type="match status" value="1"/>
</dbReference>
<comment type="subcellular location">
    <subcellularLocation>
        <location evidence="9">Cytoplasm</location>
    </subcellularLocation>
    <subcellularLocation>
        <location evidence="9">Secreted</location>
    </subcellularLocation>
    <subcellularLocation>
        <location evidence="9">Cell surface</location>
    </subcellularLocation>
    <text evidence="9">Fractions of enolase are present in both the cytoplasm and on the cell surface.</text>
</comment>
<dbReference type="SMART" id="SM01193">
    <property type="entry name" value="Enolase_N"/>
    <property type="match status" value="1"/>
</dbReference>
<dbReference type="GO" id="GO:0000287">
    <property type="term" value="F:magnesium ion binding"/>
    <property type="evidence" value="ECO:0007669"/>
    <property type="project" value="UniProtKB-UniRule"/>
</dbReference>
<dbReference type="Gene3D" id="3.30.390.10">
    <property type="entry name" value="Enolase-like, N-terminal domain"/>
    <property type="match status" value="1"/>
</dbReference>
<dbReference type="InterPro" id="IPR020809">
    <property type="entry name" value="Enolase_CS"/>
</dbReference>
<gene>
    <name evidence="9" type="primary">eno</name>
    <name evidence="14" type="ORF">COU96_00330</name>
</gene>
<evidence type="ECO:0000256" key="7">
    <source>
        <dbReference type="ARBA" id="ARBA00023152"/>
    </source>
</evidence>
<keyword evidence="9" id="KW-0963">Cytoplasm</keyword>
<evidence type="ECO:0000256" key="1">
    <source>
        <dbReference type="ARBA" id="ARBA00005031"/>
    </source>
</evidence>
<dbReference type="InterPro" id="IPR036849">
    <property type="entry name" value="Enolase-like_C_sf"/>
</dbReference>
<comment type="similarity">
    <text evidence="2 9">Belongs to the enolase family.</text>
</comment>
<dbReference type="FunFam" id="3.30.390.10:FF:000001">
    <property type="entry name" value="Enolase"/>
    <property type="match status" value="1"/>
</dbReference>
<dbReference type="InterPro" id="IPR029017">
    <property type="entry name" value="Enolase-like_N"/>
</dbReference>
<dbReference type="InterPro" id="IPR020811">
    <property type="entry name" value="Enolase_N"/>
</dbReference>
<dbReference type="GO" id="GO:0005576">
    <property type="term" value="C:extracellular region"/>
    <property type="evidence" value="ECO:0007669"/>
    <property type="project" value="UniProtKB-SubCell"/>
</dbReference>
<comment type="catalytic activity">
    <reaction evidence="9">
        <text>(2R)-2-phosphoglycerate = phosphoenolpyruvate + H2O</text>
        <dbReference type="Rhea" id="RHEA:10164"/>
        <dbReference type="ChEBI" id="CHEBI:15377"/>
        <dbReference type="ChEBI" id="CHEBI:58289"/>
        <dbReference type="ChEBI" id="CHEBI:58702"/>
        <dbReference type="EC" id="4.2.1.11"/>
    </reaction>
</comment>
<comment type="cofactor">
    <cofactor evidence="11">
        <name>Mg(2+)</name>
        <dbReference type="ChEBI" id="CHEBI:18420"/>
    </cofactor>
    <text evidence="11">Mg(2+) is required for catalysis and for stabilizing the dimer.</text>
</comment>
<dbReference type="PRINTS" id="PR00148">
    <property type="entry name" value="ENOLASE"/>
</dbReference>
<dbReference type="GO" id="GO:0000015">
    <property type="term" value="C:phosphopyruvate hydratase complex"/>
    <property type="evidence" value="ECO:0007669"/>
    <property type="project" value="InterPro"/>
</dbReference>
<dbReference type="SUPFAM" id="SSF51604">
    <property type="entry name" value="Enolase C-terminal domain-like"/>
    <property type="match status" value="1"/>
</dbReference>
<dbReference type="SFLD" id="SFLDS00001">
    <property type="entry name" value="Enolase"/>
    <property type="match status" value="1"/>
</dbReference>
<feature type="binding site" evidence="9">
    <location>
        <position position="415"/>
    </location>
    <ligand>
        <name>(2R)-2-phosphoglycerate</name>
        <dbReference type="ChEBI" id="CHEBI:58289"/>
    </ligand>
</feature>
<dbReference type="InterPro" id="IPR000941">
    <property type="entry name" value="Enolase"/>
</dbReference>
<dbReference type="Gene3D" id="3.20.20.120">
    <property type="entry name" value="Enolase-like C-terminal domain"/>
    <property type="match status" value="1"/>
</dbReference>
<evidence type="ECO:0000256" key="9">
    <source>
        <dbReference type="HAMAP-Rule" id="MF_00318"/>
    </source>
</evidence>
<organism evidence="14 15">
    <name type="scientific">Candidatus Shapirobacteria bacterium CG10_big_fil_rev_8_21_14_0_10_38_14</name>
    <dbReference type="NCBI Taxonomy" id="1974483"/>
    <lineage>
        <taxon>Bacteria</taxon>
        <taxon>Candidatus Shapironibacteriota</taxon>
    </lineage>
</organism>
<comment type="caution">
    <text evidence="9">Lacks conserved residue(s) required for the propagation of feature annotation.</text>
</comment>
<dbReference type="PANTHER" id="PTHR11902:SF1">
    <property type="entry name" value="ENOLASE"/>
    <property type="match status" value="1"/>
</dbReference>
<feature type="binding site" evidence="9">
    <location>
        <position position="364"/>
    </location>
    <ligand>
        <name>(2R)-2-phosphoglycerate</name>
        <dbReference type="ChEBI" id="CHEBI:58289"/>
    </ligand>
</feature>
<comment type="function">
    <text evidence="9">Catalyzes the reversible conversion of 2-phosphoglycerate (2-PG) into phosphoenolpyruvate (PEP). It is essential for the degradation of carbohydrates via glycolysis.</text>
</comment>
<feature type="binding site" evidence="9">
    <location>
        <position position="393"/>
    </location>
    <ligand>
        <name>(2R)-2-phosphoglycerate</name>
        <dbReference type="ChEBI" id="CHEBI:58289"/>
    </ligand>
</feature>
<feature type="binding site" evidence="9 11">
    <location>
        <position position="339"/>
    </location>
    <ligand>
        <name>Mg(2+)</name>
        <dbReference type="ChEBI" id="CHEBI:18420"/>
    </ligand>
</feature>
<reference evidence="15" key="1">
    <citation type="submission" date="2017-09" db="EMBL/GenBank/DDBJ databases">
        <title>Depth-based differentiation of microbial function through sediment-hosted aquifers and enrichment of novel symbionts in the deep terrestrial subsurface.</title>
        <authorList>
            <person name="Probst A.J."/>
            <person name="Ladd B."/>
            <person name="Jarett J.K."/>
            <person name="Geller-Mcgrath D.E."/>
            <person name="Sieber C.M.K."/>
            <person name="Emerson J.B."/>
            <person name="Anantharaman K."/>
            <person name="Thomas B.C."/>
            <person name="Malmstrom R."/>
            <person name="Stieglmeier M."/>
            <person name="Klingl A."/>
            <person name="Woyke T."/>
            <person name="Ryan C.M."/>
            <person name="Banfield J.F."/>
        </authorList>
    </citation>
    <scope>NUCLEOTIDE SEQUENCE [LARGE SCALE GENOMIC DNA]</scope>
</reference>
<keyword evidence="6 9" id="KW-0460">Magnesium</keyword>
<dbReference type="Proteomes" id="UP000229500">
    <property type="component" value="Unassembled WGS sequence"/>
</dbReference>
<feature type="domain" description="Enolase N-terminal" evidence="13">
    <location>
        <begin position="3"/>
        <end position="133"/>
    </location>
</feature>
<dbReference type="PANTHER" id="PTHR11902">
    <property type="entry name" value="ENOLASE"/>
    <property type="match status" value="1"/>
</dbReference>
<feature type="binding site" evidence="9 11">
    <location>
        <position position="312"/>
    </location>
    <ligand>
        <name>Mg(2+)</name>
        <dbReference type="ChEBI" id="CHEBI:18420"/>
    </ligand>
</feature>
<evidence type="ECO:0000259" key="13">
    <source>
        <dbReference type="SMART" id="SM01193"/>
    </source>
</evidence>
<dbReference type="SFLD" id="SFLDF00002">
    <property type="entry name" value="enolase"/>
    <property type="match status" value="1"/>
</dbReference>
<feature type="active site" description="Proton donor" evidence="9 10">
    <location>
        <position position="209"/>
    </location>
</feature>
<dbReference type="GO" id="GO:0004634">
    <property type="term" value="F:phosphopyruvate hydratase activity"/>
    <property type="evidence" value="ECO:0007669"/>
    <property type="project" value="UniProtKB-UniRule"/>
</dbReference>
<evidence type="ECO:0000256" key="2">
    <source>
        <dbReference type="ARBA" id="ARBA00009604"/>
    </source>
</evidence>
<evidence type="ECO:0000313" key="15">
    <source>
        <dbReference type="Proteomes" id="UP000229500"/>
    </source>
</evidence>
<comment type="cofactor">
    <cofactor evidence="9">
        <name>Mg(2+)</name>
        <dbReference type="ChEBI" id="CHEBI:18420"/>
    </cofactor>
    <text evidence="9">Binds a second Mg(2+) ion via substrate during catalysis.</text>
</comment>
<dbReference type="HAMAP" id="MF_00318">
    <property type="entry name" value="Enolase"/>
    <property type="match status" value="1"/>
</dbReference>
<evidence type="ECO:0000256" key="8">
    <source>
        <dbReference type="ARBA" id="ARBA00023239"/>
    </source>
</evidence>
<proteinExistence type="inferred from homology"/>
<evidence type="ECO:0000256" key="5">
    <source>
        <dbReference type="ARBA" id="ARBA00022525"/>
    </source>
</evidence>
<feature type="binding site" evidence="9">
    <location>
        <position position="165"/>
    </location>
    <ligand>
        <name>(2R)-2-phosphoglycerate</name>
        <dbReference type="ChEBI" id="CHEBI:58289"/>
    </ligand>
</feature>
<evidence type="ECO:0000256" key="6">
    <source>
        <dbReference type="ARBA" id="ARBA00022842"/>
    </source>
</evidence>